<evidence type="ECO:0000313" key="3">
    <source>
        <dbReference type="Proteomes" id="UP000509383"/>
    </source>
</evidence>
<keyword evidence="1" id="KW-0812">Transmembrane</keyword>
<feature type="transmembrane region" description="Helical" evidence="1">
    <location>
        <begin position="113"/>
        <end position="135"/>
    </location>
</feature>
<dbReference type="RefSeq" id="WP_173177436.1">
    <property type="nucleotide sequence ID" value="NZ_AP023189.1"/>
</dbReference>
<feature type="transmembrane region" description="Helical" evidence="1">
    <location>
        <begin position="74"/>
        <end position="93"/>
    </location>
</feature>
<dbReference type="EMBL" id="AP023189">
    <property type="protein sequence ID" value="BCG25433.1"/>
    <property type="molecule type" value="Genomic_DNA"/>
</dbReference>
<dbReference type="KEGG" id="ptw:TUM18999_36240"/>
<sequence>MSASRCSVLVALRTFCYLMFGVLTALPLALLSLLLPWQGHLLSAFLLLGAWAGTAGLVRALVIEPARASLPGNLITCALLLIGIRTLLFGLLLDPGQESLRQGDPEPTFDLRMLGLLAMFYGPILVALHYLARVARALYRNADCQGLRLLAGLAFFIVLLPQLLKLAWPTLHPVIMQAIEISTLLPSGD</sequence>
<evidence type="ECO:0000313" key="2">
    <source>
        <dbReference type="EMBL" id="BCG25433.1"/>
    </source>
</evidence>
<protein>
    <submittedName>
        <fullName evidence="2">Uncharacterized protein</fullName>
    </submittedName>
</protein>
<proteinExistence type="predicted"/>
<reference evidence="2 3" key="1">
    <citation type="submission" date="2020-05" db="EMBL/GenBank/DDBJ databases">
        <title>Characterization of novel class B3 metallo-beta-lactamase from novel Pseudomonas species.</title>
        <authorList>
            <person name="Yamada K."/>
            <person name="Aoki K."/>
            <person name="Ishii Y."/>
        </authorList>
    </citation>
    <scope>NUCLEOTIDE SEQUENCE [LARGE SCALE GENOMIC DNA]</scope>
    <source>
        <strain evidence="2 3">TUM18999</strain>
    </source>
</reference>
<feature type="transmembrane region" description="Helical" evidence="1">
    <location>
        <begin position="12"/>
        <end position="35"/>
    </location>
</feature>
<dbReference type="Proteomes" id="UP000509383">
    <property type="component" value="Chromosome"/>
</dbReference>
<organism evidence="2 3">
    <name type="scientific">Pseudomonas tohonis</name>
    <dbReference type="NCBI Taxonomy" id="2725477"/>
    <lineage>
        <taxon>Bacteria</taxon>
        <taxon>Pseudomonadati</taxon>
        <taxon>Pseudomonadota</taxon>
        <taxon>Gammaproteobacteria</taxon>
        <taxon>Pseudomonadales</taxon>
        <taxon>Pseudomonadaceae</taxon>
        <taxon>Pseudomonas</taxon>
    </lineage>
</organism>
<feature type="transmembrane region" description="Helical" evidence="1">
    <location>
        <begin position="41"/>
        <end position="62"/>
    </location>
</feature>
<dbReference type="AlphaFoldDB" id="A0A6J4E677"/>
<accession>A0A6J4E677</accession>
<feature type="transmembrane region" description="Helical" evidence="1">
    <location>
        <begin position="147"/>
        <end position="164"/>
    </location>
</feature>
<gene>
    <name evidence="2" type="ORF">TUM18999_36240</name>
</gene>
<keyword evidence="1" id="KW-1133">Transmembrane helix</keyword>
<name>A0A6J4E677_9PSED</name>
<keyword evidence="1" id="KW-0472">Membrane</keyword>
<evidence type="ECO:0000256" key="1">
    <source>
        <dbReference type="SAM" id="Phobius"/>
    </source>
</evidence>